<organism evidence="2 3">
    <name type="scientific">Caenorhabditis briggsae</name>
    <dbReference type="NCBI Taxonomy" id="6238"/>
    <lineage>
        <taxon>Eukaryota</taxon>
        <taxon>Metazoa</taxon>
        <taxon>Ecdysozoa</taxon>
        <taxon>Nematoda</taxon>
        <taxon>Chromadorea</taxon>
        <taxon>Rhabditida</taxon>
        <taxon>Rhabditina</taxon>
        <taxon>Rhabditomorpha</taxon>
        <taxon>Rhabditoidea</taxon>
        <taxon>Rhabditidae</taxon>
        <taxon>Peloderinae</taxon>
        <taxon>Caenorhabditis</taxon>
    </lineage>
</organism>
<protein>
    <submittedName>
        <fullName evidence="2">Uncharacterized protein</fullName>
    </submittedName>
</protein>
<name>A0AAE9FHZ5_CAEBR</name>
<proteinExistence type="predicted"/>
<keyword evidence="3" id="KW-1185">Reference proteome</keyword>
<dbReference type="EMBL" id="CP092625">
    <property type="protein sequence ID" value="UMM43639.1"/>
    <property type="molecule type" value="Genomic_DNA"/>
</dbReference>
<gene>
    <name evidence="2" type="ORF">L5515_019067</name>
</gene>
<feature type="compositionally biased region" description="Basic and acidic residues" evidence="1">
    <location>
        <begin position="271"/>
        <end position="290"/>
    </location>
</feature>
<evidence type="ECO:0000313" key="2">
    <source>
        <dbReference type="EMBL" id="UMM43639.1"/>
    </source>
</evidence>
<accession>A0AAE9FHZ5</accession>
<reference evidence="2 3" key="1">
    <citation type="submission" date="2022-04" db="EMBL/GenBank/DDBJ databases">
        <title>Chromosome-level reference genomes for two strains of Caenorhabditis briggsae: an improved platform for comparative genomics.</title>
        <authorList>
            <person name="Stevens L."/>
            <person name="Andersen E."/>
        </authorList>
    </citation>
    <scope>NUCLEOTIDE SEQUENCE [LARGE SCALE GENOMIC DNA]</scope>
    <source>
        <strain evidence="2">VX34</strain>
        <tissue evidence="2">Whole-organism</tissue>
    </source>
</reference>
<evidence type="ECO:0000313" key="3">
    <source>
        <dbReference type="Proteomes" id="UP000829354"/>
    </source>
</evidence>
<sequence length="333" mass="39616">MSDPPENVENNNEKNLLSRFLLNEQCADDGLFLMNQEDREKIFNDMRALDVELGRNYRNVLRAEISKTIETEDIPPRLVYYLDDVPVEELIQFICIQKQDQWQWDVKNWHYCYKNLLKEVLYLYAKHGEMFVRALNQFLTPIYHDFIDDDPFTEDDSTTSFLDYYIGKRDEEEDPYNCEEFFSHCLDCLVGFETSNNCGYFLRVVAPWIAGAKTALDNSRADLYFYDRERMRMQQEQRLVKYKIEEKNGFFHLKRFDSKEERVLMEGCGVKNDDEKDQKQKSELEPDVKKSKQQIVASTTNEVASSFHRFTPFPSKGGFSHYQKRMENILELK</sequence>
<dbReference type="AlphaFoldDB" id="A0AAE9FHZ5"/>
<feature type="region of interest" description="Disordered" evidence="1">
    <location>
        <begin position="269"/>
        <end position="295"/>
    </location>
</feature>
<dbReference type="Proteomes" id="UP000829354">
    <property type="component" value="Chromosome X"/>
</dbReference>
<evidence type="ECO:0000256" key="1">
    <source>
        <dbReference type="SAM" id="MobiDB-lite"/>
    </source>
</evidence>